<evidence type="ECO:0000256" key="1">
    <source>
        <dbReference type="SAM" id="SignalP"/>
    </source>
</evidence>
<evidence type="ECO:0000313" key="2">
    <source>
        <dbReference type="EMBL" id="KAG5639887.1"/>
    </source>
</evidence>
<dbReference type="OrthoDB" id="66881at2759"/>
<keyword evidence="1" id="KW-0732">Signal</keyword>
<dbReference type="SUPFAM" id="SSF51905">
    <property type="entry name" value="FAD/NAD(P)-binding domain"/>
    <property type="match status" value="1"/>
</dbReference>
<dbReference type="AlphaFoldDB" id="A0A9P7FWG7"/>
<feature type="chain" id="PRO_5040452634" description="FAD/NAD(P)-binding domain-containing protein" evidence="1">
    <location>
        <begin position="21"/>
        <end position="181"/>
    </location>
</feature>
<organism evidence="2 3">
    <name type="scientific">Asterophora parasitica</name>
    <dbReference type="NCBI Taxonomy" id="117018"/>
    <lineage>
        <taxon>Eukaryota</taxon>
        <taxon>Fungi</taxon>
        <taxon>Dikarya</taxon>
        <taxon>Basidiomycota</taxon>
        <taxon>Agaricomycotina</taxon>
        <taxon>Agaricomycetes</taxon>
        <taxon>Agaricomycetidae</taxon>
        <taxon>Agaricales</taxon>
        <taxon>Tricholomatineae</taxon>
        <taxon>Lyophyllaceae</taxon>
        <taxon>Asterophora</taxon>
    </lineage>
</organism>
<dbReference type="PRINTS" id="PR00419">
    <property type="entry name" value="ADXRDTASE"/>
</dbReference>
<dbReference type="Pfam" id="PF13450">
    <property type="entry name" value="NAD_binding_8"/>
    <property type="match status" value="1"/>
</dbReference>
<reference evidence="2" key="2">
    <citation type="submission" date="2021-10" db="EMBL/GenBank/DDBJ databases">
        <title>Phylogenomics reveals ancestral predisposition of the termite-cultivated fungus Termitomyces towards a domesticated lifestyle.</title>
        <authorList>
            <person name="Auxier B."/>
            <person name="Grum-Grzhimaylo A."/>
            <person name="Cardenas M.E."/>
            <person name="Lodge J.D."/>
            <person name="Laessoe T."/>
            <person name="Pedersen O."/>
            <person name="Smith M.E."/>
            <person name="Kuyper T.W."/>
            <person name="Franco-Molano E.A."/>
            <person name="Baroni T.J."/>
            <person name="Aanen D.K."/>
        </authorList>
    </citation>
    <scope>NUCLEOTIDE SEQUENCE</scope>
    <source>
        <strain evidence="2">AP01</strain>
        <tissue evidence="2">Mycelium</tissue>
    </source>
</reference>
<accession>A0A9P7FWG7</accession>
<name>A0A9P7FWG7_9AGAR</name>
<protein>
    <recommendedName>
        <fullName evidence="4">FAD/NAD(P)-binding domain-containing protein</fullName>
    </recommendedName>
</protein>
<dbReference type="Gene3D" id="3.50.50.60">
    <property type="entry name" value="FAD/NAD(P)-binding domain"/>
    <property type="match status" value="1"/>
</dbReference>
<proteinExistence type="predicted"/>
<keyword evidence="3" id="KW-1185">Reference proteome</keyword>
<feature type="signal peptide" evidence="1">
    <location>
        <begin position="1"/>
        <end position="20"/>
    </location>
</feature>
<reference evidence="2" key="1">
    <citation type="submission" date="2020-07" db="EMBL/GenBank/DDBJ databases">
        <authorList>
            <person name="Nieuwenhuis M."/>
            <person name="Van De Peppel L.J.J."/>
        </authorList>
    </citation>
    <scope>NUCLEOTIDE SEQUENCE</scope>
    <source>
        <strain evidence="2">AP01</strain>
        <tissue evidence="2">Mycelium</tissue>
    </source>
</reference>
<sequence>MYLVRTVQLLGAVALVASQAQVPLSGSGGSQHKGPWPLDDASDHYTFKWPIRKVAIIGAGPSGVLSYREFTKLGFEVHLFERDHGPGGNWVYSEDVADPAPIPNADISIGDFVPSLPPKGAQLPYEEVYHGRRVVGDLVRRHRGPKPIWNTLHSNAPAPLQQVQSEYDMIFKYISIDPTPF</sequence>
<gene>
    <name evidence="2" type="ORF">DXG03_002591</name>
</gene>
<comment type="caution">
    <text evidence="2">The sequence shown here is derived from an EMBL/GenBank/DDBJ whole genome shotgun (WGS) entry which is preliminary data.</text>
</comment>
<evidence type="ECO:0000313" key="3">
    <source>
        <dbReference type="Proteomes" id="UP000775547"/>
    </source>
</evidence>
<dbReference type="InterPro" id="IPR036188">
    <property type="entry name" value="FAD/NAD-bd_sf"/>
</dbReference>
<dbReference type="Proteomes" id="UP000775547">
    <property type="component" value="Unassembled WGS sequence"/>
</dbReference>
<dbReference type="EMBL" id="JABCKV010001774">
    <property type="protein sequence ID" value="KAG5639887.1"/>
    <property type="molecule type" value="Genomic_DNA"/>
</dbReference>
<evidence type="ECO:0008006" key="4">
    <source>
        <dbReference type="Google" id="ProtNLM"/>
    </source>
</evidence>